<name>A0ABU7H0D3_9SPHI</name>
<proteinExistence type="predicted"/>
<dbReference type="EMBL" id="JAZDQU010000001">
    <property type="protein sequence ID" value="MEE1884786.1"/>
    <property type="molecule type" value="Genomic_DNA"/>
</dbReference>
<evidence type="ECO:0000313" key="2">
    <source>
        <dbReference type="Proteomes" id="UP001337681"/>
    </source>
</evidence>
<dbReference type="InterPro" id="IPR012657">
    <property type="entry name" value="23S_rRNA-intervening_sequence"/>
</dbReference>
<dbReference type="PANTHER" id="PTHR38471">
    <property type="entry name" value="FOUR HELIX BUNDLE PROTEIN"/>
    <property type="match status" value="1"/>
</dbReference>
<dbReference type="CDD" id="cd16377">
    <property type="entry name" value="23S_rRNA_IVP_like"/>
    <property type="match status" value="1"/>
</dbReference>
<keyword evidence="2" id="KW-1185">Reference proteome</keyword>
<dbReference type="InterPro" id="IPR036583">
    <property type="entry name" value="23S_rRNA_IVS_sf"/>
</dbReference>
<dbReference type="Proteomes" id="UP001337681">
    <property type="component" value="Unassembled WGS sequence"/>
</dbReference>
<dbReference type="Pfam" id="PF05635">
    <property type="entry name" value="23S_rRNA_IVP"/>
    <property type="match status" value="1"/>
</dbReference>
<dbReference type="NCBIfam" id="TIGR02436">
    <property type="entry name" value="four helix bundle protein"/>
    <property type="match status" value="1"/>
</dbReference>
<reference evidence="1 2" key="1">
    <citation type="submission" date="2024-01" db="EMBL/GenBank/DDBJ databases">
        <title>Pedobacter sp. nov., isolated from oil-contaminated soil.</title>
        <authorList>
            <person name="Le N.T.T."/>
        </authorList>
    </citation>
    <scope>NUCLEOTIDE SEQUENCE [LARGE SCALE GENOMIC DNA]</scope>
    <source>
        <strain evidence="1 2">VNH31</strain>
    </source>
</reference>
<evidence type="ECO:0000313" key="1">
    <source>
        <dbReference type="EMBL" id="MEE1884786.1"/>
    </source>
</evidence>
<sequence length="120" mass="13715">MNNFRELKIWQLSIEIAKLVFKMTRNFPPDERYALTAQLTRASVSISSNIAEGCSGKSKKEFNHFLSIGLGSAYELETQLILAYDFGYVDKLSFEYIIPKINQLERMVGGLQKTSEKKKV</sequence>
<dbReference type="Gene3D" id="1.20.1440.60">
    <property type="entry name" value="23S rRNA-intervening sequence"/>
    <property type="match status" value="1"/>
</dbReference>
<organism evidence="1 2">
    <name type="scientific">Pedobacter flavus</name>
    <dbReference type="NCBI Taxonomy" id="3113906"/>
    <lineage>
        <taxon>Bacteria</taxon>
        <taxon>Pseudomonadati</taxon>
        <taxon>Bacteroidota</taxon>
        <taxon>Sphingobacteriia</taxon>
        <taxon>Sphingobacteriales</taxon>
        <taxon>Sphingobacteriaceae</taxon>
        <taxon>Pedobacter</taxon>
    </lineage>
</organism>
<dbReference type="PANTHER" id="PTHR38471:SF2">
    <property type="entry name" value="FOUR HELIX BUNDLE PROTEIN"/>
    <property type="match status" value="1"/>
</dbReference>
<accession>A0ABU7H0D3</accession>
<gene>
    <name evidence="1" type="ORF">VRU49_05040</name>
</gene>
<comment type="caution">
    <text evidence="1">The sequence shown here is derived from an EMBL/GenBank/DDBJ whole genome shotgun (WGS) entry which is preliminary data.</text>
</comment>
<dbReference type="SUPFAM" id="SSF158446">
    <property type="entry name" value="IVS-encoded protein-like"/>
    <property type="match status" value="1"/>
</dbReference>
<protein>
    <submittedName>
        <fullName evidence="1">Four helix bundle protein</fullName>
    </submittedName>
</protein>
<dbReference type="RefSeq" id="WP_330145697.1">
    <property type="nucleotide sequence ID" value="NZ_JAZDQU010000001.1"/>
</dbReference>